<proteinExistence type="predicted"/>
<dbReference type="SUPFAM" id="SSF51735">
    <property type="entry name" value="NAD(P)-binding Rossmann-fold domains"/>
    <property type="match status" value="1"/>
</dbReference>
<dbReference type="GO" id="GO:0004029">
    <property type="term" value="F:aldehyde dehydrogenase (NAD+) activity"/>
    <property type="evidence" value="ECO:0007669"/>
    <property type="project" value="TreeGrafter"/>
</dbReference>
<dbReference type="InterPro" id="IPR001509">
    <property type="entry name" value="Epimerase_deHydtase"/>
</dbReference>
<organism evidence="2 3">
    <name type="scientific">Lipomyces starkeyi NRRL Y-11557</name>
    <dbReference type="NCBI Taxonomy" id="675824"/>
    <lineage>
        <taxon>Eukaryota</taxon>
        <taxon>Fungi</taxon>
        <taxon>Dikarya</taxon>
        <taxon>Ascomycota</taxon>
        <taxon>Saccharomycotina</taxon>
        <taxon>Lipomycetes</taxon>
        <taxon>Lipomycetales</taxon>
        <taxon>Lipomycetaceae</taxon>
        <taxon>Lipomyces</taxon>
    </lineage>
</organism>
<sequence length="302" mass="31651">MRVFVTGSTGFIGSAVVKELLSAGHKVLGLTRSDKGVEQLKSQGAEALHGIIEDLEVLKKGASECDAVIHLAFVHNFADFAGSCATDRAAITAMGSVLAAAGGDRALVITSGTMVLARGKLGDEDDGADMTNPMSAARGPSEQVCLDFAKQGVRASVVRLPPTTHGPGVSGFMGPFVTVALRKGVSAYVGEGQNRWCAGHRDDAAKLYRLAVEKAKPGSIFHAVAEDGVPMKDIATEVGKQLNIPVVSIPPEKVEDHFGWFQFGATADNAASSAKTMERLGWTPTGLTVMEDVPVIIDFMKS</sequence>
<dbReference type="GO" id="GO:0005737">
    <property type="term" value="C:cytoplasm"/>
    <property type="evidence" value="ECO:0007669"/>
    <property type="project" value="TreeGrafter"/>
</dbReference>
<dbReference type="PANTHER" id="PTHR48079">
    <property type="entry name" value="PROTEIN YEEZ"/>
    <property type="match status" value="1"/>
</dbReference>
<dbReference type="InterPro" id="IPR051783">
    <property type="entry name" value="NAD(P)-dependent_oxidoreduct"/>
</dbReference>
<keyword evidence="3" id="KW-1185">Reference proteome</keyword>
<evidence type="ECO:0000313" key="3">
    <source>
        <dbReference type="Proteomes" id="UP000094385"/>
    </source>
</evidence>
<dbReference type="EMBL" id="KV454303">
    <property type="protein sequence ID" value="ODQ69454.1"/>
    <property type="molecule type" value="Genomic_DNA"/>
</dbReference>
<dbReference type="Pfam" id="PF01370">
    <property type="entry name" value="Epimerase"/>
    <property type="match status" value="1"/>
</dbReference>
<evidence type="ECO:0000313" key="2">
    <source>
        <dbReference type="EMBL" id="ODQ69454.1"/>
    </source>
</evidence>
<protein>
    <recommendedName>
        <fullName evidence="1">NAD-dependent epimerase/dehydratase domain-containing protein</fullName>
    </recommendedName>
</protein>
<dbReference type="AlphaFoldDB" id="A0A1E3PVY3"/>
<gene>
    <name evidence="2" type="ORF">LIPSTDRAFT_6661</name>
</gene>
<dbReference type="STRING" id="675824.A0A1E3PVY3"/>
<dbReference type="PANTHER" id="PTHR48079:SF9">
    <property type="entry name" value="PUTATIVE-RELATED"/>
    <property type="match status" value="1"/>
</dbReference>
<dbReference type="Proteomes" id="UP000094385">
    <property type="component" value="Unassembled WGS sequence"/>
</dbReference>
<evidence type="ECO:0000259" key="1">
    <source>
        <dbReference type="Pfam" id="PF01370"/>
    </source>
</evidence>
<feature type="domain" description="NAD-dependent epimerase/dehydratase" evidence="1">
    <location>
        <begin position="3"/>
        <end position="218"/>
    </location>
</feature>
<reference evidence="2 3" key="1">
    <citation type="journal article" date="2016" name="Proc. Natl. Acad. Sci. U.S.A.">
        <title>Comparative genomics of biotechnologically important yeasts.</title>
        <authorList>
            <person name="Riley R."/>
            <person name="Haridas S."/>
            <person name="Wolfe K.H."/>
            <person name="Lopes M.R."/>
            <person name="Hittinger C.T."/>
            <person name="Goeker M."/>
            <person name="Salamov A.A."/>
            <person name="Wisecaver J.H."/>
            <person name="Long T.M."/>
            <person name="Calvey C.H."/>
            <person name="Aerts A.L."/>
            <person name="Barry K.W."/>
            <person name="Choi C."/>
            <person name="Clum A."/>
            <person name="Coughlan A.Y."/>
            <person name="Deshpande S."/>
            <person name="Douglass A.P."/>
            <person name="Hanson S.J."/>
            <person name="Klenk H.-P."/>
            <person name="LaButti K.M."/>
            <person name="Lapidus A."/>
            <person name="Lindquist E.A."/>
            <person name="Lipzen A.M."/>
            <person name="Meier-Kolthoff J.P."/>
            <person name="Ohm R.A."/>
            <person name="Otillar R.P."/>
            <person name="Pangilinan J.L."/>
            <person name="Peng Y."/>
            <person name="Rokas A."/>
            <person name="Rosa C.A."/>
            <person name="Scheuner C."/>
            <person name="Sibirny A.A."/>
            <person name="Slot J.C."/>
            <person name="Stielow J.B."/>
            <person name="Sun H."/>
            <person name="Kurtzman C.P."/>
            <person name="Blackwell M."/>
            <person name="Grigoriev I.V."/>
            <person name="Jeffries T.W."/>
        </authorList>
    </citation>
    <scope>NUCLEOTIDE SEQUENCE [LARGE SCALE GENOMIC DNA]</scope>
    <source>
        <strain evidence="2 3">NRRL Y-11557</strain>
    </source>
</reference>
<dbReference type="OrthoDB" id="10262413at2759"/>
<dbReference type="CDD" id="cd05262">
    <property type="entry name" value="SDR_a7"/>
    <property type="match status" value="1"/>
</dbReference>
<name>A0A1E3PVY3_LIPST</name>
<dbReference type="Gene3D" id="3.40.50.720">
    <property type="entry name" value="NAD(P)-binding Rossmann-like Domain"/>
    <property type="match status" value="1"/>
</dbReference>
<dbReference type="InterPro" id="IPR036291">
    <property type="entry name" value="NAD(P)-bd_dom_sf"/>
</dbReference>
<accession>A0A1E3PVY3</accession>